<sequence length="282" mass="31779">MKPMLEVKGLSKSWGDFGLKDVSFTLYEGCITGFIGVNGAGKTTTIKSILGLTRKDAGNITFYGKDTQRYEREFKNRIGIVLSDGNFYDDLNLLEMKSIIAPSYSNWDNAIFVKRMERFGLSANQKIKTLSKGMRMKYSIVLAISHHADLLIMDEPTSGLDPQVRSELMNILLEFVKEEGKSVFFSSHVTSDLDKVADALILIDKGRVVLDEEKDVLRERHSVVKGDCRQLDGVRDLFLTLEETKYGFTGLTDNPAAVHKQMKDVLFERPSVEEIMLGYIGR</sequence>
<dbReference type="Pfam" id="PF00005">
    <property type="entry name" value="ABC_tran"/>
    <property type="match status" value="1"/>
</dbReference>
<dbReference type="SMART" id="SM00382">
    <property type="entry name" value="AAA"/>
    <property type="match status" value="1"/>
</dbReference>
<evidence type="ECO:0000313" key="5">
    <source>
        <dbReference type="EMBL" id="QJD82988.1"/>
    </source>
</evidence>
<evidence type="ECO:0000259" key="4">
    <source>
        <dbReference type="PROSITE" id="PS50893"/>
    </source>
</evidence>
<dbReference type="SUPFAM" id="SSF52540">
    <property type="entry name" value="P-loop containing nucleoside triphosphate hydrolases"/>
    <property type="match status" value="1"/>
</dbReference>
<dbReference type="KEGG" id="cheb:HH215_07240"/>
<reference evidence="5 6" key="1">
    <citation type="submission" date="2020-04" db="EMBL/GenBank/DDBJ databases">
        <title>Genome sequencing of novel species.</title>
        <authorList>
            <person name="Heo J."/>
            <person name="Kim S.-J."/>
            <person name="Kim J.-S."/>
            <person name="Hong S.-B."/>
            <person name="Kwon S.-W."/>
        </authorList>
    </citation>
    <scope>NUCLEOTIDE SEQUENCE [LARGE SCALE GENOMIC DNA]</scope>
    <source>
        <strain evidence="5 6">MFER-1</strain>
    </source>
</reference>
<dbReference type="InterPro" id="IPR017871">
    <property type="entry name" value="ABC_transporter-like_CS"/>
</dbReference>
<dbReference type="PROSITE" id="PS00211">
    <property type="entry name" value="ABC_TRANSPORTER_1"/>
    <property type="match status" value="1"/>
</dbReference>
<evidence type="ECO:0000256" key="3">
    <source>
        <dbReference type="ARBA" id="ARBA00022840"/>
    </source>
</evidence>
<evidence type="ECO:0000256" key="2">
    <source>
        <dbReference type="ARBA" id="ARBA00022741"/>
    </source>
</evidence>
<keyword evidence="2" id="KW-0547">Nucleotide-binding</keyword>
<dbReference type="Proteomes" id="UP000502248">
    <property type="component" value="Chromosome"/>
</dbReference>
<dbReference type="InterPro" id="IPR003439">
    <property type="entry name" value="ABC_transporter-like_ATP-bd"/>
</dbReference>
<dbReference type="EMBL" id="CP051680">
    <property type="protein sequence ID" value="QJD82988.1"/>
    <property type="molecule type" value="Genomic_DNA"/>
</dbReference>
<dbReference type="CDD" id="cd03230">
    <property type="entry name" value="ABC_DR_subfamily_A"/>
    <property type="match status" value="1"/>
</dbReference>
<evidence type="ECO:0000256" key="1">
    <source>
        <dbReference type="ARBA" id="ARBA00022448"/>
    </source>
</evidence>
<dbReference type="GO" id="GO:0005524">
    <property type="term" value="F:ATP binding"/>
    <property type="evidence" value="ECO:0007669"/>
    <property type="project" value="UniProtKB-KW"/>
</dbReference>
<proteinExistence type="predicted"/>
<feature type="domain" description="ABC transporter" evidence="4">
    <location>
        <begin position="5"/>
        <end position="230"/>
    </location>
</feature>
<dbReference type="Gene3D" id="3.40.50.300">
    <property type="entry name" value="P-loop containing nucleotide triphosphate hydrolases"/>
    <property type="match status" value="1"/>
</dbReference>
<dbReference type="InterPro" id="IPR003593">
    <property type="entry name" value="AAA+_ATPase"/>
</dbReference>
<keyword evidence="3 5" id="KW-0067">ATP-binding</keyword>
<dbReference type="PANTHER" id="PTHR42939">
    <property type="entry name" value="ABC TRANSPORTER ATP-BINDING PROTEIN ALBC-RELATED"/>
    <property type="match status" value="1"/>
</dbReference>
<dbReference type="GO" id="GO:0016887">
    <property type="term" value="F:ATP hydrolysis activity"/>
    <property type="evidence" value="ECO:0007669"/>
    <property type="project" value="InterPro"/>
</dbReference>
<dbReference type="AlphaFoldDB" id="A0A7Z2ZKH8"/>
<keyword evidence="6" id="KW-1185">Reference proteome</keyword>
<gene>
    <name evidence="5" type="ORF">HH215_07240</name>
</gene>
<organism evidence="5 6">
    <name type="scientific">Cohnella herbarum</name>
    <dbReference type="NCBI Taxonomy" id="2728023"/>
    <lineage>
        <taxon>Bacteria</taxon>
        <taxon>Bacillati</taxon>
        <taxon>Bacillota</taxon>
        <taxon>Bacilli</taxon>
        <taxon>Bacillales</taxon>
        <taxon>Paenibacillaceae</taxon>
        <taxon>Cohnella</taxon>
    </lineage>
</organism>
<dbReference type="PANTHER" id="PTHR42939:SF3">
    <property type="entry name" value="ABC TRANSPORTER ATP-BINDING COMPONENT"/>
    <property type="match status" value="1"/>
</dbReference>
<protein>
    <submittedName>
        <fullName evidence="5">ABC transporter ATP-binding protein</fullName>
    </submittedName>
</protein>
<keyword evidence="1" id="KW-0813">Transport</keyword>
<name>A0A7Z2ZKH8_9BACL</name>
<dbReference type="InterPro" id="IPR051782">
    <property type="entry name" value="ABC_Transporter_VariousFunc"/>
</dbReference>
<accession>A0A7Z2ZKH8</accession>
<evidence type="ECO:0000313" key="6">
    <source>
        <dbReference type="Proteomes" id="UP000502248"/>
    </source>
</evidence>
<dbReference type="InterPro" id="IPR027417">
    <property type="entry name" value="P-loop_NTPase"/>
</dbReference>
<dbReference type="RefSeq" id="WP_169279285.1">
    <property type="nucleotide sequence ID" value="NZ_CP051680.1"/>
</dbReference>
<dbReference type="PROSITE" id="PS50893">
    <property type="entry name" value="ABC_TRANSPORTER_2"/>
    <property type="match status" value="1"/>
</dbReference>